<dbReference type="Proteomes" id="UP000000600">
    <property type="component" value="Unassembled WGS sequence"/>
</dbReference>
<evidence type="ECO:0000313" key="3">
    <source>
        <dbReference type="Proteomes" id="UP000000600"/>
    </source>
</evidence>
<dbReference type="EMBL" id="CT867993">
    <property type="protein sequence ID" value="CAK57729.1"/>
    <property type="molecule type" value="Genomic_DNA"/>
</dbReference>
<name>A0BGR2_PARTE</name>
<evidence type="ECO:0000256" key="1">
    <source>
        <dbReference type="SAM" id="SignalP"/>
    </source>
</evidence>
<organism evidence="2 3">
    <name type="scientific">Paramecium tetraurelia</name>
    <dbReference type="NCBI Taxonomy" id="5888"/>
    <lineage>
        <taxon>Eukaryota</taxon>
        <taxon>Sar</taxon>
        <taxon>Alveolata</taxon>
        <taxon>Ciliophora</taxon>
        <taxon>Intramacronucleata</taxon>
        <taxon>Oligohymenophorea</taxon>
        <taxon>Peniculida</taxon>
        <taxon>Parameciidae</taxon>
        <taxon>Paramecium</taxon>
    </lineage>
</organism>
<accession>A0BGR2</accession>
<feature type="chain" id="PRO_5011977091" evidence="1">
    <location>
        <begin position="16"/>
        <end position="144"/>
    </location>
</feature>
<dbReference type="HOGENOM" id="CLU_125237_0_0_1"/>
<keyword evidence="1" id="KW-0732">Signal</keyword>
<evidence type="ECO:0000313" key="2">
    <source>
        <dbReference type="EMBL" id="CAK57729.1"/>
    </source>
</evidence>
<proteinExistence type="predicted"/>
<dbReference type="RefSeq" id="XP_001425127.1">
    <property type="nucleotide sequence ID" value="XM_001425090.1"/>
</dbReference>
<gene>
    <name evidence="2" type="ORF">GSPATT00028764001</name>
</gene>
<dbReference type="AlphaFoldDB" id="A0BGR2"/>
<dbReference type="InParanoid" id="A0BGR2"/>
<reference evidence="2 3" key="1">
    <citation type="journal article" date="2006" name="Nature">
        <title>Global trends of whole-genome duplications revealed by the ciliate Paramecium tetraurelia.</title>
        <authorList>
            <consortium name="Genoscope"/>
            <person name="Aury J.-M."/>
            <person name="Jaillon O."/>
            <person name="Duret L."/>
            <person name="Noel B."/>
            <person name="Jubin C."/>
            <person name="Porcel B.M."/>
            <person name="Segurens B."/>
            <person name="Daubin V."/>
            <person name="Anthouard V."/>
            <person name="Aiach N."/>
            <person name="Arnaiz O."/>
            <person name="Billaut A."/>
            <person name="Beisson J."/>
            <person name="Blanc I."/>
            <person name="Bouhouche K."/>
            <person name="Camara F."/>
            <person name="Duharcourt S."/>
            <person name="Guigo R."/>
            <person name="Gogendeau D."/>
            <person name="Katinka M."/>
            <person name="Keller A.-M."/>
            <person name="Kissmehl R."/>
            <person name="Klotz C."/>
            <person name="Koll F."/>
            <person name="Le Moue A."/>
            <person name="Lepere C."/>
            <person name="Malinsky S."/>
            <person name="Nowacki M."/>
            <person name="Nowak J.K."/>
            <person name="Plattner H."/>
            <person name="Poulain J."/>
            <person name="Ruiz F."/>
            <person name="Serrano V."/>
            <person name="Zagulski M."/>
            <person name="Dessen P."/>
            <person name="Betermier M."/>
            <person name="Weissenbach J."/>
            <person name="Scarpelli C."/>
            <person name="Schachter V."/>
            <person name="Sperling L."/>
            <person name="Meyer E."/>
            <person name="Cohen J."/>
            <person name="Wincker P."/>
        </authorList>
    </citation>
    <scope>NUCLEOTIDE SEQUENCE [LARGE SCALE GENOMIC DNA]</scope>
    <source>
        <strain evidence="2 3">Stock d4-2</strain>
    </source>
</reference>
<keyword evidence="3" id="KW-1185">Reference proteome</keyword>
<dbReference type="GeneID" id="5010911"/>
<dbReference type="KEGG" id="ptm:GSPATT00028764001"/>
<sequence>MKCFLALLFVVIAQAGNCGQTCYQDLPTKPPMTFYKFISTGRFFGGNGDSSNSTFGYSGTGKKCSHSLMKKELRTCSCKYLSNKKMLKYNAQSSSGRACSFQINSKDKDKMCGRTEVVIHGCAGCTPSDWNGMYHLLMAVLPTG</sequence>
<feature type="signal peptide" evidence="1">
    <location>
        <begin position="1"/>
        <end position="15"/>
    </location>
</feature>
<protein>
    <submittedName>
        <fullName evidence="2">Uncharacterized protein</fullName>
    </submittedName>
</protein>